<keyword evidence="5" id="KW-1185">Reference proteome</keyword>
<dbReference type="Gene3D" id="3.40.33.10">
    <property type="entry name" value="CAP"/>
    <property type="match status" value="1"/>
</dbReference>
<name>A0A0L0S0R1_ALLM3</name>
<reference evidence="4 5" key="1">
    <citation type="submission" date="2009-11" db="EMBL/GenBank/DDBJ databases">
        <title>Annotation of Allomyces macrogynus ATCC 38327.</title>
        <authorList>
            <consortium name="The Broad Institute Genome Sequencing Platform"/>
            <person name="Russ C."/>
            <person name="Cuomo C."/>
            <person name="Burger G."/>
            <person name="Gray M.W."/>
            <person name="Holland P.W.H."/>
            <person name="King N."/>
            <person name="Lang F.B.F."/>
            <person name="Roger A.J."/>
            <person name="Ruiz-Trillo I."/>
            <person name="Young S.K."/>
            <person name="Zeng Q."/>
            <person name="Gargeya S."/>
            <person name="Fitzgerald M."/>
            <person name="Haas B."/>
            <person name="Abouelleil A."/>
            <person name="Alvarado L."/>
            <person name="Arachchi H.M."/>
            <person name="Berlin A."/>
            <person name="Chapman S.B."/>
            <person name="Gearin G."/>
            <person name="Goldberg J."/>
            <person name="Griggs A."/>
            <person name="Gujja S."/>
            <person name="Hansen M."/>
            <person name="Heiman D."/>
            <person name="Howarth C."/>
            <person name="Larimer J."/>
            <person name="Lui A."/>
            <person name="MacDonald P.J.P."/>
            <person name="McCowen C."/>
            <person name="Montmayeur A."/>
            <person name="Murphy C."/>
            <person name="Neiman D."/>
            <person name="Pearson M."/>
            <person name="Priest M."/>
            <person name="Roberts A."/>
            <person name="Saif S."/>
            <person name="Shea T."/>
            <person name="Sisk P."/>
            <person name="Stolte C."/>
            <person name="Sykes S."/>
            <person name="Wortman J."/>
            <person name="Nusbaum C."/>
            <person name="Birren B."/>
        </authorList>
    </citation>
    <scope>NUCLEOTIDE SEQUENCE [LARGE SCALE GENOMIC DNA]</scope>
    <source>
        <strain evidence="4 5">ATCC 38327</strain>
    </source>
</reference>
<dbReference type="SUPFAM" id="SSF55797">
    <property type="entry name" value="PR-1-like"/>
    <property type="match status" value="1"/>
</dbReference>
<keyword evidence="2" id="KW-0732">Signal</keyword>
<dbReference type="InterPro" id="IPR014044">
    <property type="entry name" value="CAP_dom"/>
</dbReference>
<feature type="region of interest" description="Disordered" evidence="1">
    <location>
        <begin position="198"/>
        <end position="282"/>
    </location>
</feature>
<dbReference type="CDD" id="cd05379">
    <property type="entry name" value="CAP_bacterial"/>
    <property type="match status" value="1"/>
</dbReference>
<feature type="region of interest" description="Disordered" evidence="1">
    <location>
        <begin position="295"/>
        <end position="434"/>
    </location>
</feature>
<evidence type="ECO:0000256" key="2">
    <source>
        <dbReference type="SAM" id="SignalP"/>
    </source>
</evidence>
<evidence type="ECO:0000313" key="4">
    <source>
        <dbReference type="EMBL" id="KNE56202.1"/>
    </source>
</evidence>
<organism evidence="4 5">
    <name type="scientific">Allomyces macrogynus (strain ATCC 38327)</name>
    <name type="common">Allomyces javanicus var. macrogynus</name>
    <dbReference type="NCBI Taxonomy" id="578462"/>
    <lineage>
        <taxon>Eukaryota</taxon>
        <taxon>Fungi</taxon>
        <taxon>Fungi incertae sedis</taxon>
        <taxon>Blastocladiomycota</taxon>
        <taxon>Blastocladiomycetes</taxon>
        <taxon>Blastocladiales</taxon>
        <taxon>Blastocladiaceae</taxon>
        <taxon>Allomyces</taxon>
    </lineage>
</organism>
<dbReference type="VEuPathDB" id="FungiDB:AMAG_02037"/>
<feature type="compositionally biased region" description="Pro residues" evidence="1">
    <location>
        <begin position="365"/>
        <end position="395"/>
    </location>
</feature>
<feature type="domain" description="SCP" evidence="3">
    <location>
        <begin position="53"/>
        <end position="182"/>
    </location>
</feature>
<dbReference type="AlphaFoldDB" id="A0A0L0S0R1"/>
<evidence type="ECO:0000259" key="3">
    <source>
        <dbReference type="Pfam" id="PF00188"/>
    </source>
</evidence>
<reference evidence="5" key="2">
    <citation type="submission" date="2009-11" db="EMBL/GenBank/DDBJ databases">
        <title>The Genome Sequence of Allomyces macrogynus strain ATCC 38327.</title>
        <authorList>
            <consortium name="The Broad Institute Genome Sequencing Platform"/>
            <person name="Russ C."/>
            <person name="Cuomo C."/>
            <person name="Shea T."/>
            <person name="Young S.K."/>
            <person name="Zeng Q."/>
            <person name="Koehrsen M."/>
            <person name="Haas B."/>
            <person name="Borodovsky M."/>
            <person name="Guigo R."/>
            <person name="Alvarado L."/>
            <person name="Berlin A."/>
            <person name="Borenstein D."/>
            <person name="Chen Z."/>
            <person name="Engels R."/>
            <person name="Freedman E."/>
            <person name="Gellesch M."/>
            <person name="Goldberg J."/>
            <person name="Griggs A."/>
            <person name="Gujja S."/>
            <person name="Heiman D."/>
            <person name="Hepburn T."/>
            <person name="Howarth C."/>
            <person name="Jen D."/>
            <person name="Larson L."/>
            <person name="Lewis B."/>
            <person name="Mehta T."/>
            <person name="Park D."/>
            <person name="Pearson M."/>
            <person name="Roberts A."/>
            <person name="Saif S."/>
            <person name="Shenoy N."/>
            <person name="Sisk P."/>
            <person name="Stolte C."/>
            <person name="Sykes S."/>
            <person name="Walk T."/>
            <person name="White J."/>
            <person name="Yandava C."/>
            <person name="Burger G."/>
            <person name="Gray M.W."/>
            <person name="Holland P.W.H."/>
            <person name="King N."/>
            <person name="Lang F.B.F."/>
            <person name="Roger A.J."/>
            <person name="Ruiz-Trillo I."/>
            <person name="Lander E."/>
            <person name="Nusbaum C."/>
        </authorList>
    </citation>
    <scope>NUCLEOTIDE SEQUENCE [LARGE SCALE GENOMIC DNA]</scope>
    <source>
        <strain evidence="5">ATCC 38327</strain>
    </source>
</reference>
<feature type="compositionally biased region" description="Basic residues" evidence="1">
    <location>
        <begin position="408"/>
        <end position="417"/>
    </location>
</feature>
<dbReference type="STRING" id="578462.A0A0L0S0R1"/>
<dbReference type="Pfam" id="PF00188">
    <property type="entry name" value="CAP"/>
    <property type="match status" value="1"/>
</dbReference>
<evidence type="ECO:0000313" key="5">
    <source>
        <dbReference type="Proteomes" id="UP000054350"/>
    </source>
</evidence>
<feature type="signal peptide" evidence="2">
    <location>
        <begin position="1"/>
        <end position="23"/>
    </location>
</feature>
<accession>A0A0L0S0R1</accession>
<feature type="chain" id="PRO_5005547787" description="SCP domain-containing protein" evidence="2">
    <location>
        <begin position="24"/>
        <end position="434"/>
    </location>
</feature>
<proteinExistence type="predicted"/>
<protein>
    <recommendedName>
        <fullName evidence="3">SCP domain-containing protein</fullName>
    </recommendedName>
</protein>
<dbReference type="Proteomes" id="UP000054350">
    <property type="component" value="Unassembled WGS sequence"/>
</dbReference>
<sequence>MARATSFAALFIVILALLSSVHANATGGSSGKTPGTGSTPIAGSTDTYMFELLTLVNQHRSSLGLKPLCLTAGLINSAIVHSQDMANKQFMDHAGSDGSTPFTRMEKAGYVGFGYAAENIAYGSVGGSLKFETAAAVFKTWIESKGHRENIELPQVNQMGAGRAQGTCVGGRGTCEFWTQNFAGNDVNIYKCLTPGGGGGSTTTVTPNRPQPSQPPQQPSQPPQQPSQPPQQPTTTPTPQPPRTRTRITDTRQPVPTTVITTPRQPDQPGYPGQKPPVATSPSATVIVTATATATATAVPSPPSDESPRKSTPVADPPKYTTTADVPVAPPTATATAIATVTAPANPGYPSQPPAPTTPIASQPPTTPVAPQPSNPTTPVVPQPSNPTTPKPQPPTGGDSHTPSKPTPTRRPRRKCKCTCEGSDGKKRSYTTAY</sequence>
<dbReference type="InterPro" id="IPR035940">
    <property type="entry name" value="CAP_sf"/>
</dbReference>
<dbReference type="OrthoDB" id="568194at2759"/>
<feature type="compositionally biased region" description="Low complexity" evidence="1">
    <location>
        <begin position="321"/>
        <end position="345"/>
    </location>
</feature>
<dbReference type="PANTHER" id="PTHR31157:SF1">
    <property type="entry name" value="SCP DOMAIN-CONTAINING PROTEIN"/>
    <property type="match status" value="1"/>
</dbReference>
<dbReference type="EMBL" id="GG745330">
    <property type="protein sequence ID" value="KNE56202.1"/>
    <property type="molecule type" value="Genomic_DNA"/>
</dbReference>
<dbReference type="PRINTS" id="PR01217">
    <property type="entry name" value="PRICHEXTENSN"/>
</dbReference>
<feature type="compositionally biased region" description="Polar residues" evidence="1">
    <location>
        <begin position="255"/>
        <end position="265"/>
    </location>
</feature>
<dbReference type="PANTHER" id="PTHR31157">
    <property type="entry name" value="SCP DOMAIN-CONTAINING PROTEIN"/>
    <property type="match status" value="1"/>
</dbReference>
<evidence type="ECO:0000256" key="1">
    <source>
        <dbReference type="SAM" id="MobiDB-lite"/>
    </source>
</evidence>
<feature type="compositionally biased region" description="Pro residues" evidence="1">
    <location>
        <begin position="209"/>
        <end position="242"/>
    </location>
</feature>
<gene>
    <name evidence="4" type="ORF">AMAG_02037</name>
</gene>